<comment type="caution">
    <text evidence="1">The sequence shown here is derived from an EMBL/GenBank/DDBJ whole genome shotgun (WGS) entry which is preliminary data.</text>
</comment>
<reference evidence="2" key="1">
    <citation type="journal article" date="2019" name="Int. J. Syst. Evol. Microbiol.">
        <title>The Global Catalogue of Microorganisms (GCM) 10K type strain sequencing project: providing services to taxonomists for standard genome sequencing and annotation.</title>
        <authorList>
            <consortium name="The Broad Institute Genomics Platform"/>
            <consortium name="The Broad Institute Genome Sequencing Center for Infectious Disease"/>
            <person name="Wu L."/>
            <person name="Ma J."/>
        </authorList>
    </citation>
    <scope>NUCLEOTIDE SEQUENCE [LARGE SCALE GENOMIC DNA]</scope>
    <source>
        <strain evidence="2">CCM 8681</strain>
    </source>
</reference>
<sequence>MKRIFAGLLISTFIFSCNSEDDCEEVAANIVIISVKLNETNGVNLFDNENFDMSLLKIISLNDSSQELEFSTFELGGENIIEFEYIGDIVFNYNGENKSDLKFSNTTSESNKCGAITNFSFIAASNEQTICECDSDDIINIEFDI</sequence>
<gene>
    <name evidence="1" type="ORF">GCM10011444_23030</name>
</gene>
<evidence type="ECO:0008006" key="3">
    <source>
        <dbReference type="Google" id="ProtNLM"/>
    </source>
</evidence>
<dbReference type="PROSITE" id="PS51257">
    <property type="entry name" value="PROKAR_LIPOPROTEIN"/>
    <property type="match status" value="1"/>
</dbReference>
<organism evidence="1 2">
    <name type="scientific">Winogradskyella haliclonae</name>
    <dbReference type="NCBI Taxonomy" id="2048558"/>
    <lineage>
        <taxon>Bacteria</taxon>
        <taxon>Pseudomonadati</taxon>
        <taxon>Bacteroidota</taxon>
        <taxon>Flavobacteriia</taxon>
        <taxon>Flavobacteriales</taxon>
        <taxon>Flavobacteriaceae</taxon>
        <taxon>Winogradskyella</taxon>
    </lineage>
</organism>
<keyword evidence="2" id="KW-1185">Reference proteome</keyword>
<proteinExistence type="predicted"/>
<dbReference type="EMBL" id="BMDQ01000003">
    <property type="protein sequence ID" value="GGI57994.1"/>
    <property type="molecule type" value="Genomic_DNA"/>
</dbReference>
<evidence type="ECO:0000313" key="1">
    <source>
        <dbReference type="EMBL" id="GGI57994.1"/>
    </source>
</evidence>
<protein>
    <recommendedName>
        <fullName evidence="3">Lipoprotein</fullName>
    </recommendedName>
</protein>
<name>A0ABQ2BZS0_9FLAO</name>
<evidence type="ECO:0000313" key="2">
    <source>
        <dbReference type="Proteomes" id="UP000624701"/>
    </source>
</evidence>
<dbReference type="RefSeq" id="WP_188374902.1">
    <property type="nucleotide sequence ID" value="NZ_BMDQ01000003.1"/>
</dbReference>
<accession>A0ABQ2BZS0</accession>
<dbReference type="Proteomes" id="UP000624701">
    <property type="component" value="Unassembled WGS sequence"/>
</dbReference>